<proteinExistence type="predicted"/>
<feature type="chain" id="PRO_5012656854" description="Lipase B" evidence="1">
    <location>
        <begin position="20"/>
        <end position="415"/>
    </location>
</feature>
<evidence type="ECO:0008006" key="4">
    <source>
        <dbReference type="Google" id="ProtNLM"/>
    </source>
</evidence>
<keyword evidence="1" id="KW-0732">Signal</keyword>
<protein>
    <recommendedName>
        <fullName evidence="4">Lipase B</fullName>
    </recommendedName>
</protein>
<evidence type="ECO:0000313" key="2">
    <source>
        <dbReference type="EMBL" id="CZR54690.1"/>
    </source>
</evidence>
<keyword evidence="3" id="KW-1185">Reference proteome</keyword>
<evidence type="ECO:0000256" key="1">
    <source>
        <dbReference type="SAM" id="SignalP"/>
    </source>
</evidence>
<evidence type="ECO:0000313" key="3">
    <source>
        <dbReference type="Proteomes" id="UP000184330"/>
    </source>
</evidence>
<dbReference type="Gene3D" id="3.40.50.1820">
    <property type="entry name" value="alpha/beta hydrolase"/>
    <property type="match status" value="1"/>
</dbReference>
<dbReference type="OrthoDB" id="4605274at2759"/>
<organism evidence="2 3">
    <name type="scientific">Phialocephala subalpina</name>
    <dbReference type="NCBI Taxonomy" id="576137"/>
    <lineage>
        <taxon>Eukaryota</taxon>
        <taxon>Fungi</taxon>
        <taxon>Dikarya</taxon>
        <taxon>Ascomycota</taxon>
        <taxon>Pezizomycotina</taxon>
        <taxon>Leotiomycetes</taxon>
        <taxon>Helotiales</taxon>
        <taxon>Mollisiaceae</taxon>
        <taxon>Phialocephala</taxon>
        <taxon>Phialocephala fortinii species complex</taxon>
    </lineage>
</organism>
<accession>A0A1L7WPJ0</accession>
<sequence>MFAVAFKLLLPSGIITALGFETVVLAAPASPVSTSPNFPPSVESALASVLNGIESDAETFTGYAYAVVNILEEVVTPNGTLTSIPEALSELSSLAAGSPTSVADYSVGLLLKGLSRVDLDQALEAYAEGLESPRQTNTREPRKVIYPKKSQSDAPYSVSEAGLRSALLIPSTFEYGQEYQSKSTTSEKLRQIVASSSVVDPVELSIPGFTLGDIQVTAEYVAYAINYLSAVSGNKNVEAISWFQGSIDKQWALRYWPSTRSIISDFIPFSSDFHGTLFSDLECPGFPGLPCPMAPRQQRTDSNLIKTLIANGGDSAYVPTTTIYSIFDEIVLPQDDKASGHINDARGVGASNNELQSLCPDLPARDIYTHEGVLHNSVGLGGYASTEGIIPVDAVLILTHQPQTSEEPAIMPYAT</sequence>
<name>A0A1L7WPJ0_9HELO</name>
<dbReference type="STRING" id="576137.A0A1L7WPJ0"/>
<dbReference type="PANTHER" id="PTHR37574">
    <property type="entry name" value="LIPASE B"/>
    <property type="match status" value="1"/>
</dbReference>
<gene>
    <name evidence="2" type="ORF">PAC_04574</name>
</gene>
<dbReference type="InterPro" id="IPR029058">
    <property type="entry name" value="AB_hydrolase_fold"/>
</dbReference>
<feature type="signal peptide" evidence="1">
    <location>
        <begin position="1"/>
        <end position="19"/>
    </location>
</feature>
<dbReference type="InterPro" id="IPR053228">
    <property type="entry name" value="Stereospecific_Lipase"/>
</dbReference>
<dbReference type="AlphaFoldDB" id="A0A1L7WPJ0"/>
<dbReference type="Proteomes" id="UP000184330">
    <property type="component" value="Unassembled WGS sequence"/>
</dbReference>
<reference evidence="2 3" key="1">
    <citation type="submission" date="2016-03" db="EMBL/GenBank/DDBJ databases">
        <authorList>
            <person name="Ploux O."/>
        </authorList>
    </citation>
    <scope>NUCLEOTIDE SEQUENCE [LARGE SCALE GENOMIC DNA]</scope>
    <source>
        <strain evidence="2 3">UAMH 11012</strain>
    </source>
</reference>
<dbReference type="PANTHER" id="PTHR37574:SF1">
    <property type="entry name" value="LIPASE B"/>
    <property type="match status" value="1"/>
</dbReference>
<dbReference type="EMBL" id="FJOG01000005">
    <property type="protein sequence ID" value="CZR54690.1"/>
    <property type="molecule type" value="Genomic_DNA"/>
</dbReference>